<dbReference type="Pfam" id="PF01557">
    <property type="entry name" value="FAA_hydrolase"/>
    <property type="match status" value="1"/>
</dbReference>
<dbReference type="GO" id="GO:0016853">
    <property type="term" value="F:isomerase activity"/>
    <property type="evidence" value="ECO:0007669"/>
    <property type="project" value="UniProtKB-KW"/>
</dbReference>
<comment type="caution">
    <text evidence="4">The sequence shown here is derived from an EMBL/GenBank/DDBJ whole genome shotgun (WGS) entry which is preliminary data.</text>
</comment>
<dbReference type="Proteomes" id="UP000270471">
    <property type="component" value="Unassembled WGS sequence"/>
</dbReference>
<name>A0A3M0I0Q7_9ACTN</name>
<dbReference type="InterPro" id="IPR051121">
    <property type="entry name" value="FAH"/>
</dbReference>
<dbReference type="GO" id="GO:0046872">
    <property type="term" value="F:metal ion binding"/>
    <property type="evidence" value="ECO:0007669"/>
    <property type="project" value="UniProtKB-KW"/>
</dbReference>
<dbReference type="InterPro" id="IPR011234">
    <property type="entry name" value="Fumarylacetoacetase-like_C"/>
</dbReference>
<evidence type="ECO:0000256" key="1">
    <source>
        <dbReference type="ARBA" id="ARBA00010211"/>
    </source>
</evidence>
<keyword evidence="4" id="KW-0413">Isomerase</keyword>
<evidence type="ECO:0000313" key="4">
    <source>
        <dbReference type="EMBL" id="RMB82375.1"/>
    </source>
</evidence>
<evidence type="ECO:0000256" key="2">
    <source>
        <dbReference type="ARBA" id="ARBA00022723"/>
    </source>
</evidence>
<dbReference type="GO" id="GO:0019752">
    <property type="term" value="P:carboxylic acid metabolic process"/>
    <property type="evidence" value="ECO:0007669"/>
    <property type="project" value="UniProtKB-ARBA"/>
</dbReference>
<proteinExistence type="inferred from homology"/>
<evidence type="ECO:0000313" key="5">
    <source>
        <dbReference type="Proteomes" id="UP000270471"/>
    </source>
</evidence>
<dbReference type="Gene3D" id="3.90.850.10">
    <property type="entry name" value="Fumarylacetoacetase-like, C-terminal domain"/>
    <property type="match status" value="1"/>
</dbReference>
<comment type="similarity">
    <text evidence="1">Belongs to the FAH family.</text>
</comment>
<dbReference type="InterPro" id="IPR036663">
    <property type="entry name" value="Fumarylacetoacetase_C_sf"/>
</dbReference>
<keyword evidence="2" id="KW-0479">Metal-binding</keyword>
<gene>
    <name evidence="4" type="ORF">CTZ28_30060</name>
</gene>
<dbReference type="AlphaFoldDB" id="A0A3M0I0Q7"/>
<sequence length="278" mass="29591">MKLATIRTGTGTAAVRVDETEAVETGYADVGALLAQDSWRELAAAADGARHALDGLDYAPVVPRPQKIFCVGLNYRSHILEMGRDLPQYPTVFAKFPAVLIGAYDDIVLPAASQAIDWEGEMAVVVGARARNVTVEEAGARIAGYAVLNDVTARDWQYRTKEWLQGKNFEATTPFGPVLVTSDEAGTGSRQLTTEVDGVTKQQADTGDLVFDAAALVSYLSTIITLEPGDVIATGTPGGVGQARAPKEYLGDGSVLTTRIEGLGECRNHCVQEKPHDA</sequence>
<dbReference type="PANTHER" id="PTHR42796">
    <property type="entry name" value="FUMARYLACETOACETATE HYDROLASE DOMAIN-CONTAINING PROTEIN 2A-RELATED"/>
    <property type="match status" value="1"/>
</dbReference>
<organism evidence="4 5">
    <name type="scientific">Streptomyces shenzhenensis</name>
    <dbReference type="NCBI Taxonomy" id="943815"/>
    <lineage>
        <taxon>Bacteria</taxon>
        <taxon>Bacillati</taxon>
        <taxon>Actinomycetota</taxon>
        <taxon>Actinomycetes</taxon>
        <taxon>Kitasatosporales</taxon>
        <taxon>Streptomycetaceae</taxon>
        <taxon>Streptomyces</taxon>
    </lineage>
</organism>
<dbReference type="EMBL" id="PENI01000023">
    <property type="protein sequence ID" value="RMB82375.1"/>
    <property type="molecule type" value="Genomic_DNA"/>
</dbReference>
<accession>A0A3M0I0Q7</accession>
<dbReference type="SUPFAM" id="SSF56529">
    <property type="entry name" value="FAH"/>
    <property type="match status" value="1"/>
</dbReference>
<dbReference type="PANTHER" id="PTHR42796:SF4">
    <property type="entry name" value="FUMARYLACETOACETATE HYDROLASE DOMAIN-CONTAINING PROTEIN 2A"/>
    <property type="match status" value="1"/>
</dbReference>
<dbReference type="RefSeq" id="WP_121892894.1">
    <property type="nucleotide sequence ID" value="NZ_JBEXWZ010000100.1"/>
</dbReference>
<keyword evidence="5" id="KW-1185">Reference proteome</keyword>
<protein>
    <submittedName>
        <fullName evidence="4">2-hydroxyhepta-2,4-diene-1,7-dioate isomerase</fullName>
    </submittedName>
</protein>
<dbReference type="OrthoDB" id="9805307at2"/>
<evidence type="ECO:0000259" key="3">
    <source>
        <dbReference type="Pfam" id="PF01557"/>
    </source>
</evidence>
<reference evidence="4 5" key="1">
    <citation type="submission" date="2017-11" db="EMBL/GenBank/DDBJ databases">
        <title>Draft genome of actinobacteria isolated from guarana (Paullinia cupana (Mart.) Ducke.</title>
        <authorList>
            <person name="Siqueira K.A."/>
            <person name="Liotti R.G."/>
            <person name="Mendes T.A.O."/>
            <person name="Soares M.A."/>
        </authorList>
    </citation>
    <scope>NUCLEOTIDE SEQUENCE [LARGE SCALE GENOMIC DNA]</scope>
    <source>
        <strain evidence="4 5">193</strain>
    </source>
</reference>
<feature type="domain" description="Fumarylacetoacetase-like C-terminal" evidence="3">
    <location>
        <begin position="67"/>
        <end position="269"/>
    </location>
</feature>
<dbReference type="FunFam" id="3.90.850.10:FF:000002">
    <property type="entry name" value="2-hydroxyhepta-2,4-diene-1,7-dioate isomerase"/>
    <property type="match status" value="1"/>
</dbReference>